<reference evidence="8" key="1">
    <citation type="submission" date="2015-07" db="EMBL/GenBank/DDBJ databases">
        <title>Draft genome sequence of a Pseudoalteromonas rubra strain, OCN096, isolated from Kaneohe Bay, Oahu, Hawaii.</title>
        <authorList>
            <person name="Beurmann S."/>
            <person name="Ushijima B."/>
            <person name="Belcaid M."/>
            <person name="Callahan S.M."/>
            <person name="Aeby G.S."/>
        </authorList>
    </citation>
    <scope>NUCLEOTIDE SEQUENCE [LARGE SCALE GENOMIC DNA]</scope>
    <source>
        <strain evidence="8">OCN096</strain>
    </source>
</reference>
<dbReference type="SUPFAM" id="SSF50494">
    <property type="entry name" value="Trypsin-like serine proteases"/>
    <property type="match status" value="1"/>
</dbReference>
<dbReference type="SMART" id="SM00020">
    <property type="entry name" value="Tryp_SPc"/>
    <property type="match status" value="1"/>
</dbReference>
<sequence>MELTIKTALLVTLAATSLTGVAKEKEKQPQQRRAAMDDIRIVGGGETTPFAYPFMGSLQVYTKNKFGHYCGSSLIAPNKVLTAAHCVVGWSASDFAVKFGAHDLTNETQGQFYEVTDIVMHEQYFEGYAYNNDIAILTLANPVEGITPIELADEELKRSFVVGENFKVMGWGALYSGGESPDQLHEVDVAYIPNDVCNDAKHYGGGISDSMLCAGFDEGGKDSCQGDSGGPLIVSRDDRWIQVGVVSWGHGCAAPNKPGVYADVAVLNTWANRNQQYVMFEPDAFMIADKPNTTMSVSLINKADSSIGVAAIQLSEESADATITSESCTAAVLEPGQSCDVSVVTSDSAKSGEFTLSAELVNQGVHSRDYSYSYEKIPASKVIDLHMSSEPVVKWYTGGDAPWTISEDIAEDNTRMPLLISGDISDNEENPNLDELSQNSILLAEIDHGLALGIDFEYLLSSEQNFDFFNVYINGEQVLSESGDFYEYEKASFELNEGPNVVVFEYTKDYIISQGTDNITLKAFDVKMRENLSPTIKLAQTSLSVRSGMGITLDATGTADPEGDNYALAWTEMTAPEVVLSSDATFKPIAPVVSETTTQTYEVTATDEFGAASKQRVSVTIDENKQPVITVAQTNIDVRGGQEFTLDASGTTDPESDALSYTWINRSGDDTTPVAETAVVKLTADEDLVGQTLVYEVVAQDEFGAKSGQLVTVAIAKNSAPQVVLTASSTLVASGQNIELNASASVDPEGDALTFNWEQVSGTSVTVSGSNAQLSVAAPSVSQNEVLEFAVTVTDEFGASSTQNIQVTVKQPEKDSGSFGSLALLLMPLALFTRRRKK</sequence>
<keyword evidence="3" id="KW-1015">Disulfide bond</keyword>
<dbReference type="Pfam" id="PF00089">
    <property type="entry name" value="Trypsin"/>
    <property type="match status" value="1"/>
</dbReference>
<comment type="subcellular location">
    <subcellularLocation>
        <location evidence="1">Secreted</location>
    </subcellularLocation>
</comment>
<evidence type="ECO:0000256" key="3">
    <source>
        <dbReference type="ARBA" id="ARBA00023157"/>
    </source>
</evidence>
<dbReference type="InterPro" id="IPR043504">
    <property type="entry name" value="Peptidase_S1_PA_chymotrypsin"/>
</dbReference>
<evidence type="ECO:0000313" key="7">
    <source>
        <dbReference type="EMBL" id="KNC68042.1"/>
    </source>
</evidence>
<dbReference type="Pfam" id="PF22352">
    <property type="entry name" value="K319L-like_PKD"/>
    <property type="match status" value="1"/>
</dbReference>
<dbReference type="InterPro" id="IPR001314">
    <property type="entry name" value="Peptidase_S1A"/>
</dbReference>
<accession>A0A0L0EU89</accession>
<dbReference type="OrthoDB" id="9813836at2"/>
<dbReference type="InterPro" id="IPR018114">
    <property type="entry name" value="TRYPSIN_HIS"/>
</dbReference>
<keyword evidence="2" id="KW-0964">Secreted</keyword>
<keyword evidence="4" id="KW-0720">Serine protease</keyword>
<dbReference type="FunFam" id="2.40.10.10:FF:000047">
    <property type="entry name" value="Trypsin eta"/>
    <property type="match status" value="1"/>
</dbReference>
<evidence type="ECO:0000259" key="6">
    <source>
        <dbReference type="PROSITE" id="PS50835"/>
    </source>
</evidence>
<evidence type="ECO:0000256" key="2">
    <source>
        <dbReference type="ARBA" id="ARBA00022525"/>
    </source>
</evidence>
<protein>
    <recommendedName>
        <fullName evidence="9">Peptidase S1 domain-containing protein</fullName>
    </recommendedName>
</protein>
<dbReference type="AlphaFoldDB" id="A0A0L0EU89"/>
<evidence type="ECO:0000259" key="5">
    <source>
        <dbReference type="PROSITE" id="PS50240"/>
    </source>
</evidence>
<evidence type="ECO:0000313" key="8">
    <source>
        <dbReference type="Proteomes" id="UP000036850"/>
    </source>
</evidence>
<dbReference type="Gene3D" id="2.40.10.10">
    <property type="entry name" value="Trypsin-like serine proteases"/>
    <property type="match status" value="1"/>
</dbReference>
<dbReference type="InterPro" id="IPR007110">
    <property type="entry name" value="Ig-like_dom"/>
</dbReference>
<evidence type="ECO:0000256" key="1">
    <source>
        <dbReference type="ARBA" id="ARBA00004613"/>
    </source>
</evidence>
<dbReference type="InterPro" id="IPR035986">
    <property type="entry name" value="PKD_dom_sf"/>
</dbReference>
<keyword evidence="4" id="KW-0378">Hydrolase</keyword>
<keyword evidence="4" id="KW-0645">Protease</keyword>
<dbReference type="SUPFAM" id="SSF49299">
    <property type="entry name" value="PKD domain"/>
    <property type="match status" value="1"/>
</dbReference>
<name>A0A0L0EU89_9GAMM</name>
<dbReference type="CDD" id="cd00190">
    <property type="entry name" value="Tryp_SPc"/>
    <property type="match status" value="1"/>
</dbReference>
<dbReference type="PATRIC" id="fig|43658.6.peg.1779"/>
<dbReference type="EMBL" id="LFZX01000038">
    <property type="protein sequence ID" value="KNC68042.1"/>
    <property type="molecule type" value="Genomic_DNA"/>
</dbReference>
<dbReference type="PROSITE" id="PS50240">
    <property type="entry name" value="TRYPSIN_DOM"/>
    <property type="match status" value="1"/>
</dbReference>
<evidence type="ECO:0008006" key="9">
    <source>
        <dbReference type="Google" id="ProtNLM"/>
    </source>
</evidence>
<dbReference type="PROSITE" id="PS50835">
    <property type="entry name" value="IG_LIKE"/>
    <property type="match status" value="1"/>
</dbReference>
<organism evidence="7 8">
    <name type="scientific">Pseudoalteromonas rubra</name>
    <dbReference type="NCBI Taxonomy" id="43658"/>
    <lineage>
        <taxon>Bacteria</taxon>
        <taxon>Pseudomonadati</taxon>
        <taxon>Pseudomonadota</taxon>
        <taxon>Gammaproteobacteria</taxon>
        <taxon>Alteromonadales</taxon>
        <taxon>Pseudoalteromonadaceae</taxon>
        <taxon>Pseudoalteromonas</taxon>
    </lineage>
</organism>
<dbReference type="GO" id="GO:0005576">
    <property type="term" value="C:extracellular region"/>
    <property type="evidence" value="ECO:0007669"/>
    <property type="project" value="UniProtKB-SubCell"/>
</dbReference>
<dbReference type="GO" id="GO:0006508">
    <property type="term" value="P:proteolysis"/>
    <property type="evidence" value="ECO:0007669"/>
    <property type="project" value="UniProtKB-KW"/>
</dbReference>
<dbReference type="PRINTS" id="PR00722">
    <property type="entry name" value="CHYMOTRYPSIN"/>
</dbReference>
<dbReference type="InterPro" id="IPR001254">
    <property type="entry name" value="Trypsin_dom"/>
</dbReference>
<proteinExistence type="predicted"/>
<dbReference type="InterPro" id="IPR009003">
    <property type="entry name" value="Peptidase_S1_PA"/>
</dbReference>
<evidence type="ECO:0000256" key="4">
    <source>
        <dbReference type="RuleBase" id="RU363034"/>
    </source>
</evidence>
<comment type="caution">
    <text evidence="7">The sequence shown here is derived from an EMBL/GenBank/DDBJ whole genome shotgun (WGS) entry which is preliminary data.</text>
</comment>
<dbReference type="InterPro" id="IPR033116">
    <property type="entry name" value="TRYPSIN_SER"/>
</dbReference>
<dbReference type="GO" id="GO:0051604">
    <property type="term" value="P:protein maturation"/>
    <property type="evidence" value="ECO:0007669"/>
    <property type="project" value="UniProtKB-ARBA"/>
</dbReference>
<feature type="domain" description="Ig-like" evidence="6">
    <location>
        <begin position="721"/>
        <end position="808"/>
    </location>
</feature>
<feature type="domain" description="Peptidase S1" evidence="5">
    <location>
        <begin position="41"/>
        <end position="276"/>
    </location>
</feature>
<dbReference type="Proteomes" id="UP000036850">
    <property type="component" value="Unassembled WGS sequence"/>
</dbReference>
<dbReference type="PROSITE" id="PS00134">
    <property type="entry name" value="TRYPSIN_HIS"/>
    <property type="match status" value="1"/>
</dbReference>
<dbReference type="InterPro" id="IPR013783">
    <property type="entry name" value="Ig-like_fold"/>
</dbReference>
<dbReference type="PANTHER" id="PTHR24252:SF7">
    <property type="entry name" value="HYALIN"/>
    <property type="match status" value="1"/>
</dbReference>
<dbReference type="PROSITE" id="PS00135">
    <property type="entry name" value="TRYPSIN_SER"/>
    <property type="match status" value="1"/>
</dbReference>
<gene>
    <name evidence="7" type="ORF">AC626_07205</name>
</gene>
<dbReference type="GO" id="GO:0004252">
    <property type="term" value="F:serine-type endopeptidase activity"/>
    <property type="evidence" value="ECO:0007669"/>
    <property type="project" value="InterPro"/>
</dbReference>
<dbReference type="PANTHER" id="PTHR24252">
    <property type="entry name" value="ACROSIN-RELATED"/>
    <property type="match status" value="1"/>
</dbReference>
<dbReference type="Gene3D" id="2.60.40.10">
    <property type="entry name" value="Immunoglobulins"/>
    <property type="match status" value="4"/>
</dbReference>